<evidence type="ECO:0000256" key="1">
    <source>
        <dbReference type="SAM" id="MobiDB-lite"/>
    </source>
</evidence>
<dbReference type="PANTHER" id="PTHR37610">
    <property type="entry name" value="CCHC-TYPE DOMAIN-CONTAINING PROTEIN"/>
    <property type="match status" value="1"/>
</dbReference>
<feature type="region of interest" description="Disordered" evidence="1">
    <location>
        <begin position="359"/>
        <end position="379"/>
    </location>
</feature>
<dbReference type="InterPro" id="IPR025724">
    <property type="entry name" value="GAG-pre-integrase_dom"/>
</dbReference>
<dbReference type="AlphaFoldDB" id="A0A1J3EFZ9"/>
<proteinExistence type="predicted"/>
<evidence type="ECO:0000313" key="6">
    <source>
        <dbReference type="EMBL" id="JAU30375.1"/>
    </source>
</evidence>
<feature type="domain" description="Retrovirus-related Pol polyprotein from transposon TNT 1-94-like beta-barrel" evidence="5">
    <location>
        <begin position="467"/>
        <end position="540"/>
    </location>
</feature>
<feature type="compositionally biased region" description="Low complexity" evidence="1">
    <location>
        <begin position="32"/>
        <end position="51"/>
    </location>
</feature>
<evidence type="ECO:0000259" key="2">
    <source>
        <dbReference type="Pfam" id="PF03732"/>
    </source>
</evidence>
<feature type="domain" description="Retrotransposon Copia-like N-terminal" evidence="4">
    <location>
        <begin position="99"/>
        <end position="143"/>
    </location>
</feature>
<feature type="domain" description="GAG-pre-integrase" evidence="3">
    <location>
        <begin position="572"/>
        <end position="642"/>
    </location>
</feature>
<evidence type="ECO:0000259" key="5">
    <source>
        <dbReference type="Pfam" id="PF22936"/>
    </source>
</evidence>
<dbReference type="EMBL" id="GEVK01022457">
    <property type="protein sequence ID" value="JAU30375.1"/>
    <property type="molecule type" value="Transcribed_RNA"/>
</dbReference>
<dbReference type="Pfam" id="PF03732">
    <property type="entry name" value="Retrotrans_gag"/>
    <property type="match status" value="1"/>
</dbReference>
<sequence>MVTLRRSTRRSTRGGKSSARTANPRGSDESAPIPASSTTESIPTSIPTVSPQNSPVPVIISANRSPSIVPMPSFTYRPSQESFDFDGIQYSPYFLTSGDNPGTSIISEVLDGTNYNTWIIAITIALDAKNKIAFVDGSLPRPPESHPHYRIRSRCNSMVKSWILNSITKEIYGSILRFNDAHEIWKDLMTRFRITNLPRSYQLTQQIWSLQQGSMDLSTYYTKLKTLWDDLDGADCAKTCHACDCCKATATKAEHTKIIKFLAGLNDSYSQARSQIIMKKNVSDLAEVYNLLDQDHSQRSINPVPNATAFQMTMPNQIPASVNAAYNPRQTRPMCSHCGFSGHTVDKCYKVHGYPPGFKHKQKFQPERAQPDKRTTSRPMVAQVSAVDTTQHDNGSEIVQNLTKDQIAGVIAYFNSQLQTSSDSHNGQSSMSGGTITALPGMAFSSSTLCFVGILQATKNALSIKSWIIDSGATHHVARDKNLFVSFSDSLQSSVTLPTGLGVAIAGIGTVKLNDHLVLNNVLYIPDFRLNLLSVSQLTKDLGYRVIFDPDSCMIQDHTKGLMIGQGEQVSNLYVLDAECIDESVLSLIQSTFSSNVVLDSTLWHNRLGHPSITKLDCIQDVLGFKQRNKDHFHCAICPLAKREASFIYI</sequence>
<dbReference type="InterPro" id="IPR054722">
    <property type="entry name" value="PolX-like_BBD"/>
</dbReference>
<dbReference type="Pfam" id="PF22936">
    <property type="entry name" value="Pol_BBD"/>
    <property type="match status" value="1"/>
</dbReference>
<dbReference type="InterPro" id="IPR029472">
    <property type="entry name" value="Copia-like_N"/>
</dbReference>
<organism evidence="6">
    <name type="scientific">Noccaea caerulescens</name>
    <name type="common">Alpine penny-cress</name>
    <name type="synonym">Thlaspi caerulescens</name>
    <dbReference type="NCBI Taxonomy" id="107243"/>
    <lineage>
        <taxon>Eukaryota</taxon>
        <taxon>Viridiplantae</taxon>
        <taxon>Streptophyta</taxon>
        <taxon>Embryophyta</taxon>
        <taxon>Tracheophyta</taxon>
        <taxon>Spermatophyta</taxon>
        <taxon>Magnoliopsida</taxon>
        <taxon>eudicotyledons</taxon>
        <taxon>Gunneridae</taxon>
        <taxon>Pentapetalae</taxon>
        <taxon>rosids</taxon>
        <taxon>malvids</taxon>
        <taxon>Brassicales</taxon>
        <taxon>Brassicaceae</taxon>
        <taxon>Coluteocarpeae</taxon>
        <taxon>Noccaea</taxon>
    </lineage>
</organism>
<feature type="compositionally biased region" description="Basic and acidic residues" evidence="1">
    <location>
        <begin position="364"/>
        <end position="375"/>
    </location>
</feature>
<feature type="region of interest" description="Disordered" evidence="1">
    <location>
        <begin position="1"/>
        <end position="58"/>
    </location>
</feature>
<evidence type="ECO:0000259" key="4">
    <source>
        <dbReference type="Pfam" id="PF14244"/>
    </source>
</evidence>
<gene>
    <name evidence="6" type="ORF">LC_TR10214_c0_g1_i1_g.35996</name>
</gene>
<dbReference type="Pfam" id="PF13976">
    <property type="entry name" value="gag_pre-integrs"/>
    <property type="match status" value="1"/>
</dbReference>
<accession>A0A1J3EFZ9</accession>
<evidence type="ECO:0000259" key="3">
    <source>
        <dbReference type="Pfam" id="PF13976"/>
    </source>
</evidence>
<dbReference type="InterPro" id="IPR005162">
    <property type="entry name" value="Retrotrans_gag_dom"/>
</dbReference>
<dbReference type="PANTHER" id="PTHR37610:SF97">
    <property type="entry name" value="RETROTRANSPOSON GAG DOMAIN-CONTAINING PROTEIN"/>
    <property type="match status" value="1"/>
</dbReference>
<protein>
    <submittedName>
        <fullName evidence="6">Retrovirus-related Pol polyprotein from transposon TNT 1-94</fullName>
    </submittedName>
</protein>
<name>A0A1J3EFZ9_NOCCA</name>
<feature type="compositionally biased region" description="Basic residues" evidence="1">
    <location>
        <begin position="1"/>
        <end position="13"/>
    </location>
</feature>
<feature type="domain" description="Retrotransposon gag" evidence="2">
    <location>
        <begin position="160"/>
        <end position="266"/>
    </location>
</feature>
<dbReference type="Pfam" id="PF14244">
    <property type="entry name" value="Retrotran_gag_3"/>
    <property type="match status" value="1"/>
</dbReference>
<reference evidence="6" key="1">
    <citation type="submission" date="2016-07" db="EMBL/GenBank/DDBJ databases">
        <title>De novo transcriptome assembly of four accessions of the metal hyperaccumulator plant Noccaea caerulescens.</title>
        <authorList>
            <person name="Blande D."/>
            <person name="Halimaa P."/>
            <person name="Tervahauta A.I."/>
            <person name="Aarts M.G."/>
            <person name="Karenlampi S.O."/>
        </authorList>
    </citation>
    <scope>NUCLEOTIDE SEQUENCE</scope>
</reference>